<dbReference type="InterPro" id="IPR041813">
    <property type="entry name" value="A2M_TED"/>
</dbReference>
<dbReference type="Pfam" id="PF07678">
    <property type="entry name" value="TED_complement"/>
    <property type="match status" value="1"/>
</dbReference>
<dbReference type="GO" id="GO:0007399">
    <property type="term" value="P:nervous system development"/>
    <property type="evidence" value="ECO:0007669"/>
    <property type="project" value="UniProtKB-ARBA"/>
</dbReference>
<dbReference type="InterPro" id="IPR011626">
    <property type="entry name" value="Alpha-macroglobulin_TED"/>
</dbReference>
<dbReference type="RefSeq" id="XP_026066358.1">
    <property type="nucleotide sequence ID" value="XM_026210573.1"/>
</dbReference>
<comment type="similarity">
    <text evidence="1">Belongs to the protease inhibitor I39 (alpha-2-macroglobulin) family.</text>
</comment>
<dbReference type="InterPro" id="IPR014756">
    <property type="entry name" value="Ig_E-set"/>
</dbReference>
<dbReference type="Pfam" id="PF00207">
    <property type="entry name" value="A2M"/>
    <property type="match status" value="1"/>
</dbReference>
<dbReference type="InterPro" id="IPR050473">
    <property type="entry name" value="A2M/Complement_sys"/>
</dbReference>
<dbReference type="KEGG" id="caua:113048744"/>
<dbReference type="SMART" id="SM01359">
    <property type="entry name" value="A2M_N_2"/>
    <property type="match status" value="1"/>
</dbReference>
<dbReference type="InterPro" id="IPR041555">
    <property type="entry name" value="MG3"/>
</dbReference>
<keyword evidence="2" id="KW-0646">Protease inhibitor</keyword>
<dbReference type="SMART" id="SM01419">
    <property type="entry name" value="Thiol-ester_cl"/>
    <property type="match status" value="1"/>
</dbReference>
<name>A0A6P6K2F3_CARAU</name>
<dbReference type="SMART" id="SM01360">
    <property type="entry name" value="A2M"/>
    <property type="match status" value="1"/>
</dbReference>
<dbReference type="SUPFAM" id="SSF48239">
    <property type="entry name" value="Terpenoid cyclases/Protein prenyltransferases"/>
    <property type="match status" value="1"/>
</dbReference>
<dbReference type="InterPro" id="IPR001599">
    <property type="entry name" value="Macroglobln_a2"/>
</dbReference>
<evidence type="ECO:0000259" key="10">
    <source>
        <dbReference type="SMART" id="SM01361"/>
    </source>
</evidence>
<evidence type="ECO:0000256" key="1">
    <source>
        <dbReference type="ARBA" id="ARBA00010952"/>
    </source>
</evidence>
<dbReference type="InterPro" id="IPR011625">
    <property type="entry name" value="A2M_N_BRD"/>
</dbReference>
<keyword evidence="11" id="KW-1185">Reference proteome</keyword>
<dbReference type="Proteomes" id="UP000515129">
    <property type="component" value="Chromosome 3"/>
</dbReference>
<evidence type="ECO:0000256" key="6">
    <source>
        <dbReference type="ARBA" id="ARBA00023180"/>
    </source>
</evidence>
<dbReference type="PANTHER" id="PTHR11412">
    <property type="entry name" value="MACROGLOBULIN / COMPLEMENT"/>
    <property type="match status" value="1"/>
</dbReference>
<keyword evidence="5" id="KW-1015">Disulfide bond</keyword>
<dbReference type="Pfam" id="PF01835">
    <property type="entry name" value="MG2"/>
    <property type="match status" value="1"/>
</dbReference>
<proteinExistence type="inferred from homology"/>
<evidence type="ECO:0000259" key="9">
    <source>
        <dbReference type="SMART" id="SM01360"/>
    </source>
</evidence>
<reference evidence="12" key="1">
    <citation type="submission" date="2025-08" db="UniProtKB">
        <authorList>
            <consortium name="RefSeq"/>
        </authorList>
    </citation>
    <scope>IDENTIFICATION</scope>
    <source>
        <strain evidence="12">Wakin</strain>
        <tissue evidence="12">Muscle</tissue>
    </source>
</reference>
<feature type="domain" description="Alpha-2-macroglobulin bait region" evidence="8">
    <location>
        <begin position="461"/>
        <end position="608"/>
    </location>
</feature>
<dbReference type="Pfam" id="PF17791">
    <property type="entry name" value="MG3"/>
    <property type="match status" value="1"/>
</dbReference>
<dbReference type="SMART" id="SM01361">
    <property type="entry name" value="A2M_recep"/>
    <property type="match status" value="1"/>
</dbReference>
<dbReference type="SUPFAM" id="SSF49410">
    <property type="entry name" value="Alpha-macroglobulin receptor domain"/>
    <property type="match status" value="1"/>
</dbReference>
<dbReference type="GO" id="GO:0005615">
    <property type="term" value="C:extracellular space"/>
    <property type="evidence" value="ECO:0007669"/>
    <property type="project" value="InterPro"/>
</dbReference>
<dbReference type="Gene3D" id="2.20.130.20">
    <property type="match status" value="1"/>
</dbReference>
<accession>A0A6P6K2F3</accession>
<dbReference type="Pfam" id="PF07677">
    <property type="entry name" value="A2M_recep"/>
    <property type="match status" value="1"/>
</dbReference>
<dbReference type="FunFam" id="1.50.10.20:FF:000001">
    <property type="entry name" value="CD109 isoform 1"/>
    <property type="match status" value="1"/>
</dbReference>
<dbReference type="CDD" id="cd02897">
    <property type="entry name" value="A2M_2"/>
    <property type="match status" value="1"/>
</dbReference>
<feature type="chain" id="PRO_5027768365" evidence="7">
    <location>
        <begin position="22"/>
        <end position="1432"/>
    </location>
</feature>
<dbReference type="InterPro" id="IPR036595">
    <property type="entry name" value="A-macroglobulin_rcpt-bd_sf"/>
</dbReference>
<dbReference type="Gene3D" id="2.60.120.1540">
    <property type="match status" value="1"/>
</dbReference>
<dbReference type="PANTHER" id="PTHR11412:SF150">
    <property type="entry name" value="ALPHA-2-MACROGLOBULIN-RELATED"/>
    <property type="match status" value="1"/>
</dbReference>
<dbReference type="InterPro" id="IPR013783">
    <property type="entry name" value="Ig-like_fold"/>
</dbReference>
<dbReference type="InterPro" id="IPR009048">
    <property type="entry name" value="A-macroglobulin_rcpt-bd"/>
</dbReference>
<feature type="signal peptide" evidence="7">
    <location>
        <begin position="1"/>
        <end position="21"/>
    </location>
</feature>
<dbReference type="OrthoDB" id="9998011at2759"/>
<dbReference type="PROSITE" id="PS00477">
    <property type="entry name" value="ALPHA_2_MACROGLOBULIN"/>
    <property type="match status" value="1"/>
</dbReference>
<dbReference type="Gene3D" id="2.60.40.10">
    <property type="entry name" value="Immunoglobulins"/>
    <property type="match status" value="1"/>
</dbReference>
<dbReference type="GO" id="GO:0004867">
    <property type="term" value="F:serine-type endopeptidase inhibitor activity"/>
    <property type="evidence" value="ECO:0007669"/>
    <property type="project" value="UniProtKB-KW"/>
</dbReference>
<dbReference type="InterPro" id="IPR047565">
    <property type="entry name" value="Alpha-macroglob_thiol-ester_cl"/>
</dbReference>
<dbReference type="InterPro" id="IPR019742">
    <property type="entry name" value="MacrogloblnA2_CS"/>
</dbReference>
<protein>
    <submittedName>
        <fullName evidence="12">Alpha-2-macroglobulin-like protein 1</fullName>
    </submittedName>
</protein>
<keyword evidence="4" id="KW-0722">Serine protease inhibitor</keyword>
<dbReference type="Gene3D" id="1.50.10.20">
    <property type="match status" value="1"/>
</dbReference>
<dbReference type="Pfam" id="PF07703">
    <property type="entry name" value="A2M_BRD"/>
    <property type="match status" value="1"/>
</dbReference>
<evidence type="ECO:0000256" key="5">
    <source>
        <dbReference type="ARBA" id="ARBA00023157"/>
    </source>
</evidence>
<dbReference type="Gene3D" id="2.60.40.1930">
    <property type="match status" value="2"/>
</dbReference>
<evidence type="ECO:0000256" key="3">
    <source>
        <dbReference type="ARBA" id="ARBA00022729"/>
    </source>
</evidence>
<keyword evidence="6" id="KW-0325">Glycoprotein</keyword>
<evidence type="ECO:0000313" key="12">
    <source>
        <dbReference type="RefSeq" id="XP_026066358.1"/>
    </source>
</evidence>
<organism evidence="11 12">
    <name type="scientific">Carassius auratus</name>
    <name type="common">Goldfish</name>
    <dbReference type="NCBI Taxonomy" id="7957"/>
    <lineage>
        <taxon>Eukaryota</taxon>
        <taxon>Metazoa</taxon>
        <taxon>Chordata</taxon>
        <taxon>Craniata</taxon>
        <taxon>Vertebrata</taxon>
        <taxon>Euteleostomi</taxon>
        <taxon>Actinopterygii</taxon>
        <taxon>Neopterygii</taxon>
        <taxon>Teleostei</taxon>
        <taxon>Ostariophysi</taxon>
        <taxon>Cypriniformes</taxon>
        <taxon>Cyprinidae</taxon>
        <taxon>Cyprininae</taxon>
        <taxon>Carassius</taxon>
    </lineage>
</organism>
<feature type="domain" description="Alpha-2-macroglobulin" evidence="9">
    <location>
        <begin position="726"/>
        <end position="815"/>
    </location>
</feature>
<evidence type="ECO:0000313" key="11">
    <source>
        <dbReference type="Proteomes" id="UP000515129"/>
    </source>
</evidence>
<dbReference type="FunFam" id="2.60.40.1930:FF:000001">
    <property type="entry name" value="CD109 isoform 3"/>
    <property type="match status" value="1"/>
</dbReference>
<dbReference type="InterPro" id="IPR008930">
    <property type="entry name" value="Terpenoid_cyclase/PrenylTrfase"/>
</dbReference>
<dbReference type="InterPro" id="IPR002890">
    <property type="entry name" value="MG2"/>
</dbReference>
<evidence type="ECO:0000256" key="4">
    <source>
        <dbReference type="ARBA" id="ARBA00022900"/>
    </source>
</evidence>
<evidence type="ECO:0000256" key="7">
    <source>
        <dbReference type="SAM" id="SignalP"/>
    </source>
</evidence>
<dbReference type="Gene3D" id="2.60.40.1940">
    <property type="match status" value="1"/>
</dbReference>
<dbReference type="GeneID" id="113048744"/>
<dbReference type="SUPFAM" id="SSF81296">
    <property type="entry name" value="E set domains"/>
    <property type="match status" value="1"/>
</dbReference>
<evidence type="ECO:0000256" key="2">
    <source>
        <dbReference type="ARBA" id="ARBA00022690"/>
    </source>
</evidence>
<keyword evidence="3 7" id="KW-0732">Signal</keyword>
<feature type="domain" description="Alpha-macroglobulin receptor-binding" evidence="10">
    <location>
        <begin position="1337"/>
        <end position="1427"/>
    </location>
</feature>
<sequence>MNEFCVWKGLILVLFLFAVDGQRSGPSFLVMFSAVIESGSNAKLCASLLKPNESLAMNIFLVDDQNQTTPLAQQSSSTAFHRCFSFQAPKVDGELVQKVRVVLQGRFFKMTEERKVMFRSYLPLTFIQTDKPIYNPGQMVNFRVLTMDAKFVPLNQMYSLVVVEDHNKNRIGQWTNVSSTGWILQLSHQLNPEAQVGMYALRAFIGDRMISQDFEVKKYVLPKFDVTLTTPPTHSVGHGELKVEACAKYTFGQPVPGQALVEVCREPFPFPVVPGVSRVCLNKTAMMNNTGCASVTISTLEFFTTNFELMLQDSLLLNVNVTEEGTGVMMSKSTTILITYEIGKVSFLDLPDFFNYGSVINGKISASYYYYDGLLPLAREAVYLLDGNQMPNKLLLNLTTDLNGVASFSLNTADFPKADLNLVASATSENSYGPKLPYFRTETRNVPLFQTATDYPTFSELTIGKLEQPLKCGAKYPVTINYSFVGETGDYSADIVYMVLSKGVIVLHGFQTVQLRALNAPSGTVSFQLSVGVDMAPVVQILAFCVLPSENVVAASAAFDTEMCFQNQVSLQFSPPTAVPSEGSVLTVSAQAGSLCGLSAVDQSVRIMEPGRRLNAEGVFNLLPVRSQSYYPFPVEDEQECLNVRPRRAVPTDQAYEAFQSVGMKVATNLAVQEPNCLTYRGLNYYRNFRGFLGLDNPRVASAIEVAGGDDGSPFDVTVRTYFPETWIWQLAQVGNTGSTKVNLTVPDTITTWETEAFCVSSKGFGLAPPVQLTVFQPFFLELSLPYSIIRGESFELKATVFNYLSKCIMVKVTPAASSDFSLRPFNDPYSSCLCASGRKTFKWILSASVLGSVNVTVSAQADQSQVRCGTEVVTVPTRGRIDIVTESLLVLPEGVERIFTQSWLFCPKGSVLSEDVSLTLPTNVIQGSAKCSVSVLGDLMGRALNNLDGLLQMPSGCGEQNMIILAPNIYILQYLEGTAQLTPTIRQTATGYLQSGYQGQLNYRHSDGSYSTFGYDAPNTWLTTFVMRSFGLARRFIFIDPSVLKSAQDWLISKQGSDGCFMQEGTLYHIDMKGGVGDNVTMTGYVVASLLEMGILVTDPVITNARSCLRPIVGNLGNTYMTALLAYTFSLAGETSTRARLLTALKNVAISEGNKLHWSQTSSGDTLAVEISSYVLLAVLSVQPLTTTDLSYANRIVNWLVAQQNPYGGFSSTQDTVVALHALSLFATKVFSLEGSSTVTLQSSVAGEVYNFDVNRDNRLLYQEKRLKNVPGRYSVQAKGSTCVSVQVACFYNIPTPIKVSSTLGVEVKVARDCRVRGADLMLNITVTYNGAKPTTNMVIVDVKLLSGFTADTSLLGSPPDSFAPLVQRVDAGDDHVLVYLKGVAKGVPMTYRLQLKQGLAVQDLKPAVVEVYDYYQPNDSSETKYMPPCP</sequence>
<dbReference type="Gene3D" id="2.60.40.690">
    <property type="entry name" value="Alpha-macroglobulin, receptor-binding domain"/>
    <property type="match status" value="1"/>
</dbReference>
<evidence type="ECO:0000259" key="8">
    <source>
        <dbReference type="SMART" id="SM01359"/>
    </source>
</evidence>
<gene>
    <name evidence="12" type="primary">LOC113048744</name>
</gene>